<dbReference type="Proteomes" id="UP000294498">
    <property type="component" value="Unassembled WGS sequence"/>
</dbReference>
<gene>
    <name evidence="2" type="ORF">EDB95_0143</name>
</gene>
<accession>A0A4R8DN61</accession>
<dbReference type="EMBL" id="SODV01000001">
    <property type="protein sequence ID" value="TDW99135.1"/>
    <property type="molecule type" value="Genomic_DNA"/>
</dbReference>
<name>A0A4R8DN61_9BACT</name>
<protein>
    <submittedName>
        <fullName evidence="2">SusD-like starch-binding protein associating with outer membrane</fullName>
    </submittedName>
</protein>
<organism evidence="2 3">
    <name type="scientific">Dinghuibacter silviterrae</name>
    <dbReference type="NCBI Taxonomy" id="1539049"/>
    <lineage>
        <taxon>Bacteria</taxon>
        <taxon>Pseudomonadati</taxon>
        <taxon>Bacteroidota</taxon>
        <taxon>Chitinophagia</taxon>
        <taxon>Chitinophagales</taxon>
        <taxon>Chitinophagaceae</taxon>
        <taxon>Dinghuibacter</taxon>
    </lineage>
</organism>
<dbReference type="RefSeq" id="WP_133989598.1">
    <property type="nucleotide sequence ID" value="NZ_SODV01000001.1"/>
</dbReference>
<dbReference type="Pfam" id="PF12771">
    <property type="entry name" value="SusD-like_2"/>
    <property type="match status" value="1"/>
</dbReference>
<dbReference type="InterPro" id="IPR041662">
    <property type="entry name" value="SusD-like_2"/>
</dbReference>
<dbReference type="Gene3D" id="1.25.40.390">
    <property type="match status" value="1"/>
</dbReference>
<dbReference type="InterPro" id="IPR011990">
    <property type="entry name" value="TPR-like_helical_dom_sf"/>
</dbReference>
<evidence type="ECO:0000313" key="2">
    <source>
        <dbReference type="EMBL" id="TDW99135.1"/>
    </source>
</evidence>
<feature type="chain" id="PRO_5020294781" evidence="1">
    <location>
        <begin position="19"/>
        <end position="544"/>
    </location>
</feature>
<dbReference type="PROSITE" id="PS51257">
    <property type="entry name" value="PROKAR_LIPOPROTEIN"/>
    <property type="match status" value="1"/>
</dbReference>
<dbReference type="OrthoDB" id="614457at2"/>
<comment type="caution">
    <text evidence="2">The sequence shown here is derived from an EMBL/GenBank/DDBJ whole genome shotgun (WGS) entry which is preliminary data.</text>
</comment>
<sequence length="544" mass="58607">MKKSAIIIIASAAITVMGASCKKYLNINTNPNSPTASKPDYVLPEAIVYTAANASGFNTYGAETAGMQANAGGYGGFGDWWTYDWGTSDYTNLWSGTYDALQDFQYVINETKDSADMAYYTAIGDIMKAYNFELLVDAYNNCPYSQALKAPAIVSPKYDSASAIYVGLANLLDTAINLINNAPSDVVAMPASSDPMFGGTMATWKQFANTVKLRLIIRASSVISFPNTTFDAAGFLTTDAIVNPGYNKGSGSGGATQQNPNWDSWVAHYDNSTANRAWMACLYAFGFYNGQKLNDGARMRAIYYDCDSINPANGYYAYANQLGYGGPISISFAPSFTNAWYCTSFGQSPSSITSTNSLGGNIGIMKDPTQGQPLILAAESYFLQAEANLRGIVTGSAQTNFNAGIVASYNYLYELANGSLAAGFNPADSAVAYQAANATSYLANYGVATSDAQRLEAIITQKYIAVNMITSQEAWNEYRRTRYPVSSSFTSNPYTSMVSTLSQATRPDKLPTRIMYPNTEYSSNASNVPASVSPYTSLIFWALP</sequence>
<keyword evidence="1" id="KW-0732">Signal</keyword>
<reference evidence="2 3" key="1">
    <citation type="submission" date="2019-03" db="EMBL/GenBank/DDBJ databases">
        <title>Genomic Encyclopedia of Type Strains, Phase IV (KMG-IV): sequencing the most valuable type-strain genomes for metagenomic binning, comparative biology and taxonomic classification.</title>
        <authorList>
            <person name="Goeker M."/>
        </authorList>
    </citation>
    <scope>NUCLEOTIDE SEQUENCE [LARGE SCALE GENOMIC DNA]</scope>
    <source>
        <strain evidence="2 3">DSM 100059</strain>
    </source>
</reference>
<proteinExistence type="predicted"/>
<dbReference type="SUPFAM" id="SSF48452">
    <property type="entry name" value="TPR-like"/>
    <property type="match status" value="1"/>
</dbReference>
<dbReference type="AlphaFoldDB" id="A0A4R8DN61"/>
<keyword evidence="3" id="KW-1185">Reference proteome</keyword>
<evidence type="ECO:0000313" key="3">
    <source>
        <dbReference type="Proteomes" id="UP000294498"/>
    </source>
</evidence>
<feature type="signal peptide" evidence="1">
    <location>
        <begin position="1"/>
        <end position="18"/>
    </location>
</feature>
<evidence type="ECO:0000256" key="1">
    <source>
        <dbReference type="SAM" id="SignalP"/>
    </source>
</evidence>